<dbReference type="Gene3D" id="3.30.565.10">
    <property type="entry name" value="Histidine kinase-like ATPase, C-terminal domain"/>
    <property type="match status" value="1"/>
</dbReference>
<dbReference type="SUPFAM" id="SSF55874">
    <property type="entry name" value="ATPase domain of HSP90 chaperone/DNA topoisomerase II/histidine kinase"/>
    <property type="match status" value="1"/>
</dbReference>
<evidence type="ECO:0000313" key="3">
    <source>
        <dbReference type="Proteomes" id="UP000463337"/>
    </source>
</evidence>
<dbReference type="InterPro" id="IPR036890">
    <property type="entry name" value="HATPase_C_sf"/>
</dbReference>
<evidence type="ECO:0000313" key="2">
    <source>
        <dbReference type="EMBL" id="MRY56788.1"/>
    </source>
</evidence>
<dbReference type="EMBL" id="WKLT01000002">
    <property type="protein sequence ID" value="MRY56788.1"/>
    <property type="molecule type" value="Genomic_DNA"/>
</dbReference>
<organism evidence="2 3">
    <name type="scientific">Parabacteroides distasonis</name>
    <dbReference type="NCBI Taxonomy" id="823"/>
    <lineage>
        <taxon>Bacteria</taxon>
        <taxon>Pseudomonadati</taxon>
        <taxon>Bacteroidota</taxon>
        <taxon>Bacteroidia</taxon>
        <taxon>Bacteroidales</taxon>
        <taxon>Tannerellaceae</taxon>
        <taxon>Parabacteroides</taxon>
    </lineage>
</organism>
<dbReference type="Pfam" id="PF13589">
    <property type="entry name" value="HATPase_c_3"/>
    <property type="match status" value="1"/>
</dbReference>
<sequence length="506" mass="58201">MTDINKHTVSIAIGTTMFARYADLPNTVSHAIAEFIDNALQSYRDNKERLLSINPDFKFKVTVDFEWNADDNRAKTIKISDNAGGLNFQSFQKAFITAENPEDNKGLNEFGMGMKTAAGWLGNTWSVQTTALEEPVERFYKFDLQYVLDNDLKELPYTETPCSIQDHYTIITISAPTKNSPSSKSLEKIKIELASIYRQSLRAHEMDLYVYGDPLSFEEYPILEAPFARTPDKKSIYWKKDIDFKFGKYRATGFIAILREINNTQNGLVLLRRGRVIVGAETDGRYFPKSLFGSQGNFRFKRLFGELELDGFEVSFNKNDIQDKENLEALMEALKGEIHTKEFDLYTQADEYRLDENRKVVRKLIRKHDSSAKSDKRPIDIFTPKVKDQTIFPNTDPPVTTETTVIGEYRDTYKIKESQYTLTVQYVSDNGDNLFWVDVSKKNEHEITCKVDTNHIFFKHFGKPTDSVTAILKTLAIAKFTAREVADNSASDMMNYFNQYIRETKI</sequence>
<keyword evidence="1" id="KW-0175">Coiled coil</keyword>
<feature type="coiled-coil region" evidence="1">
    <location>
        <begin position="317"/>
        <end position="344"/>
    </location>
</feature>
<evidence type="ECO:0008006" key="4">
    <source>
        <dbReference type="Google" id="ProtNLM"/>
    </source>
</evidence>
<gene>
    <name evidence="2" type="ORF">GKD59_02435</name>
</gene>
<accession>A0A6I2MTM3</accession>
<proteinExistence type="predicted"/>
<evidence type="ECO:0000256" key="1">
    <source>
        <dbReference type="SAM" id="Coils"/>
    </source>
</evidence>
<protein>
    <recommendedName>
        <fullName evidence="4">ATP-binding protein</fullName>
    </recommendedName>
</protein>
<comment type="caution">
    <text evidence="2">The sequence shown here is derived from an EMBL/GenBank/DDBJ whole genome shotgun (WGS) entry which is preliminary data.</text>
</comment>
<dbReference type="Proteomes" id="UP000463337">
    <property type="component" value="Unassembled WGS sequence"/>
</dbReference>
<dbReference type="RefSeq" id="WP_129984340.1">
    <property type="nucleotide sequence ID" value="NZ_RCYP01000002.1"/>
</dbReference>
<dbReference type="AlphaFoldDB" id="A0A6I2MTM3"/>
<reference evidence="2 3" key="1">
    <citation type="journal article" date="2019" name="Nat. Med.">
        <title>A library of human gut bacterial isolates paired with longitudinal multiomics data enables mechanistic microbiome research.</title>
        <authorList>
            <person name="Poyet M."/>
            <person name="Groussin M."/>
            <person name="Gibbons S.M."/>
            <person name="Avila-Pacheco J."/>
            <person name="Jiang X."/>
            <person name="Kearney S.M."/>
            <person name="Perrotta A.R."/>
            <person name="Berdy B."/>
            <person name="Zhao S."/>
            <person name="Lieberman T.D."/>
            <person name="Swanson P.K."/>
            <person name="Smith M."/>
            <person name="Roesemann S."/>
            <person name="Alexander J.E."/>
            <person name="Rich S.A."/>
            <person name="Livny J."/>
            <person name="Vlamakis H."/>
            <person name="Clish C."/>
            <person name="Bullock K."/>
            <person name="Deik A."/>
            <person name="Scott J."/>
            <person name="Pierce K.A."/>
            <person name="Xavier R.J."/>
            <person name="Alm E.J."/>
        </authorList>
    </citation>
    <scope>NUCLEOTIDE SEQUENCE [LARGE SCALE GENOMIC DNA]</scope>
    <source>
        <strain evidence="2 3">BIOML-A41</strain>
    </source>
</reference>
<name>A0A6I2MTM3_PARDI</name>